<dbReference type="RefSeq" id="WP_063964919.1">
    <property type="nucleotide sequence ID" value="NZ_JBCNAN010000043.1"/>
</dbReference>
<reference evidence="3 4" key="1">
    <citation type="submission" date="2016-01" db="EMBL/GenBank/DDBJ databases">
        <title>Investigation of taxonomic status of Bacillus aminovorans.</title>
        <authorList>
            <person name="Verma A."/>
            <person name="Pal Y."/>
            <person name="Krishnamurthi S."/>
        </authorList>
    </citation>
    <scope>NUCLEOTIDE SEQUENCE [LARGE SCALE GENOMIC DNA]</scope>
    <source>
        <strain evidence="3 4">DSM 1314</strain>
    </source>
</reference>
<proteinExistence type="predicted"/>
<dbReference type="GO" id="GO:0009898">
    <property type="term" value="C:cytoplasmic side of plasma membrane"/>
    <property type="evidence" value="ECO:0007669"/>
    <property type="project" value="TreeGrafter"/>
</dbReference>
<dbReference type="InterPro" id="IPR025501">
    <property type="entry name" value="MinD_FleN"/>
</dbReference>
<dbReference type="GO" id="GO:0051782">
    <property type="term" value="P:negative regulation of cell division"/>
    <property type="evidence" value="ECO:0007669"/>
    <property type="project" value="TreeGrafter"/>
</dbReference>
<evidence type="ECO:0000313" key="3">
    <source>
        <dbReference type="EMBL" id="OAH62071.1"/>
    </source>
</evidence>
<dbReference type="InterPro" id="IPR027417">
    <property type="entry name" value="P-loop_NTPase"/>
</dbReference>
<dbReference type="Pfam" id="PF10609">
    <property type="entry name" value="ParA"/>
    <property type="match status" value="1"/>
</dbReference>
<comment type="caution">
    <text evidence="3">The sequence shown here is derived from an EMBL/GenBank/DDBJ whole genome shotgun (WGS) entry which is preliminary data.</text>
</comment>
<dbReference type="InterPro" id="IPR033756">
    <property type="entry name" value="YlxH/NBP35"/>
</dbReference>
<accession>A0A177LBU5</accession>
<dbReference type="InterPro" id="IPR050625">
    <property type="entry name" value="ParA/MinD_ATPase"/>
</dbReference>
<gene>
    <name evidence="3" type="ORF">AWH49_00960</name>
</gene>
<dbReference type="PIRSF" id="PIRSF003092">
    <property type="entry name" value="MinD"/>
    <property type="match status" value="1"/>
</dbReference>
<keyword evidence="1" id="KW-0547">Nucleotide-binding</keyword>
<organism evidence="3 4">
    <name type="scientific">Domibacillus aminovorans</name>
    <dbReference type="NCBI Taxonomy" id="29332"/>
    <lineage>
        <taxon>Bacteria</taxon>
        <taxon>Bacillati</taxon>
        <taxon>Bacillota</taxon>
        <taxon>Bacilli</taxon>
        <taxon>Bacillales</taxon>
        <taxon>Bacillaceae</taxon>
        <taxon>Domibacillus</taxon>
    </lineage>
</organism>
<dbReference type="AlphaFoldDB" id="A0A177LBU5"/>
<dbReference type="SUPFAM" id="SSF52540">
    <property type="entry name" value="P-loop containing nucleoside triphosphate hydrolases"/>
    <property type="match status" value="1"/>
</dbReference>
<protein>
    <recommendedName>
        <fullName evidence="5">ATPase</fullName>
    </recommendedName>
</protein>
<evidence type="ECO:0000256" key="1">
    <source>
        <dbReference type="ARBA" id="ARBA00022741"/>
    </source>
</evidence>
<evidence type="ECO:0008006" key="5">
    <source>
        <dbReference type="Google" id="ProtNLM"/>
    </source>
</evidence>
<dbReference type="Proteomes" id="UP000076935">
    <property type="component" value="Unassembled WGS sequence"/>
</dbReference>
<dbReference type="GO" id="GO:0016887">
    <property type="term" value="F:ATP hydrolysis activity"/>
    <property type="evidence" value="ECO:0007669"/>
    <property type="project" value="TreeGrafter"/>
</dbReference>
<dbReference type="PANTHER" id="PTHR43384">
    <property type="entry name" value="SEPTUM SITE-DETERMINING PROTEIN MIND HOMOLOG, CHLOROPLASTIC-RELATED"/>
    <property type="match status" value="1"/>
</dbReference>
<dbReference type="InterPro" id="IPR033875">
    <property type="entry name" value="FlhG"/>
</dbReference>
<keyword evidence="4" id="KW-1185">Reference proteome</keyword>
<dbReference type="PANTHER" id="PTHR43384:SF4">
    <property type="entry name" value="CELLULOSE BIOSYNTHESIS PROTEIN BCSQ-RELATED"/>
    <property type="match status" value="1"/>
</dbReference>
<dbReference type="STRING" id="29332.AWH48_10920"/>
<name>A0A177LBU5_9BACI</name>
<evidence type="ECO:0000313" key="4">
    <source>
        <dbReference type="Proteomes" id="UP000076935"/>
    </source>
</evidence>
<dbReference type="GO" id="GO:0005524">
    <property type="term" value="F:ATP binding"/>
    <property type="evidence" value="ECO:0007669"/>
    <property type="project" value="UniProtKB-KW"/>
</dbReference>
<dbReference type="CDD" id="cd02038">
    <property type="entry name" value="FlhG-like"/>
    <property type="match status" value="1"/>
</dbReference>
<keyword evidence="2" id="KW-0067">ATP-binding</keyword>
<sequence length="296" mass="33012">MNDQAETLRKKIRQKATKINRMKKSCAKTVAIVSGKGGVGKTNISVNLAVGLAKLGKKVLLFDMDIGMGNIYHLIGQDPGRSIADFFIKGEPLVSLIKSGPEGVFFIHGGSAATQLFEWDDSYMEKWIQALEELIDDYDYLLFDMGAGASKESLNILHAAEEVLTVTLPEPTAITDAYSMMKFIYLRDQEKIFYLICNRVESAEEGRKTAGRLKQTMETFLHVSPTILGSLPEDSVVRKSVTAGQPFMILYPEARVSTALDNIVKKYAGLPANEENQPTGFIDKLRRFFTERRDSR</sequence>
<dbReference type="EMBL" id="LQWY01000012">
    <property type="protein sequence ID" value="OAH62071.1"/>
    <property type="molecule type" value="Genomic_DNA"/>
</dbReference>
<evidence type="ECO:0000256" key="2">
    <source>
        <dbReference type="ARBA" id="ARBA00022840"/>
    </source>
</evidence>
<dbReference type="Gene3D" id="3.40.50.300">
    <property type="entry name" value="P-loop containing nucleotide triphosphate hydrolases"/>
    <property type="match status" value="1"/>
</dbReference>
<dbReference type="GO" id="GO:0005829">
    <property type="term" value="C:cytosol"/>
    <property type="evidence" value="ECO:0007669"/>
    <property type="project" value="TreeGrafter"/>
</dbReference>